<keyword evidence="2" id="KW-0238">DNA-binding</keyword>
<dbReference type="Pfam" id="PF25797">
    <property type="entry name" value="PDF2_C"/>
    <property type="match status" value="1"/>
</dbReference>
<dbReference type="InterPro" id="IPR042160">
    <property type="entry name" value="HD-Zip_IV"/>
</dbReference>
<sequence length="551" mass="63264">MDFAMGGAGGSGDDQHNPNRNQSHNQNSNKGKKAYHGHNADRTSKLEDIIRTENERIRKDNLILKEALKNMMCSSCGGPSNVDERRQRSLEQLRLENARLKEEHEKVSSVLAKYMDKPILELNMESSLKRGSSSRCPLPESFLKLGTLRGARVNLGGSISRSFENEHTMPNPGRKITQMEKAMMSHIAVAAKEELLKLLCTNEPIWVKSSNSQRYVLHLESYETFFPRINHFKNSQARVESSKDSRVVRIKAMELVDMFLNSEKWANIFSTIVTKARTIEVLENGSFENRSGVLLLMSEEMHVLSPLVPSRELCFLRYCQQVEAHSWVIVDVSVDCTRGDNNDPKYWRFPSGCMIHEVSNDLCWISWVEHVEVDEKIKTHELYKDLVNNNIAYGAERWLLELQRTCERFISVRAECTPNYDINGVITTLGGRKRMMKFSHEMVKNFHEILNMTNKTDFLEHLAEESTGIRIAARKYRNSSQSNVMIIFIATTSFWLPLPSENVFDFFRDPISRAKWDVMCYESPVQEIARVSVGTHPSNYVSIIQVNECLL</sequence>
<keyword evidence="10" id="KW-1185">Reference proteome</keyword>
<evidence type="ECO:0000259" key="8">
    <source>
        <dbReference type="PROSITE" id="PS50848"/>
    </source>
</evidence>
<keyword evidence="4" id="KW-0804">Transcription</keyword>
<keyword evidence="3" id="KW-0371">Homeobox</keyword>
<dbReference type="SMART" id="SM00234">
    <property type="entry name" value="START"/>
    <property type="match status" value="1"/>
</dbReference>
<dbReference type="Pfam" id="PF01852">
    <property type="entry name" value="START"/>
    <property type="match status" value="1"/>
</dbReference>
<protein>
    <recommendedName>
        <fullName evidence="8">START domain-containing protein</fullName>
    </recommendedName>
</protein>
<feature type="compositionally biased region" description="Basic and acidic residues" evidence="7">
    <location>
        <begin position="38"/>
        <end position="47"/>
    </location>
</feature>
<evidence type="ECO:0000256" key="7">
    <source>
        <dbReference type="SAM" id="MobiDB-lite"/>
    </source>
</evidence>
<dbReference type="PANTHER" id="PTHR45654">
    <property type="entry name" value="HOMEOBOX-LEUCINE ZIPPER PROTEIN MERISTEM L1"/>
    <property type="match status" value="1"/>
</dbReference>
<evidence type="ECO:0000256" key="1">
    <source>
        <dbReference type="ARBA" id="ARBA00023015"/>
    </source>
</evidence>
<feature type="compositionally biased region" description="Polar residues" evidence="7">
    <location>
        <begin position="18"/>
        <end position="29"/>
    </location>
</feature>
<dbReference type="GO" id="GO:0008289">
    <property type="term" value="F:lipid binding"/>
    <property type="evidence" value="ECO:0007669"/>
    <property type="project" value="InterPro"/>
</dbReference>
<dbReference type="PANTHER" id="PTHR45654:SF9">
    <property type="entry name" value="HOMEOBOX-LEUCINE ZIPPER PROTEIN HDG10-RELATED"/>
    <property type="match status" value="1"/>
</dbReference>
<feature type="region of interest" description="Disordered" evidence="7">
    <location>
        <begin position="1"/>
        <end position="47"/>
    </location>
</feature>
<feature type="domain" description="START" evidence="8">
    <location>
        <begin position="177"/>
        <end position="411"/>
    </location>
</feature>
<keyword evidence="1" id="KW-0805">Transcription regulation</keyword>
<evidence type="ECO:0000256" key="4">
    <source>
        <dbReference type="ARBA" id="ARBA00023163"/>
    </source>
</evidence>
<evidence type="ECO:0000313" key="10">
    <source>
        <dbReference type="Proteomes" id="UP001189624"/>
    </source>
</evidence>
<dbReference type="InterPro" id="IPR002913">
    <property type="entry name" value="START_lipid-bd_dom"/>
</dbReference>
<evidence type="ECO:0000256" key="3">
    <source>
        <dbReference type="ARBA" id="ARBA00023155"/>
    </source>
</evidence>
<dbReference type="AlphaFoldDB" id="A0AA86VZC2"/>
<proteinExistence type="predicted"/>
<dbReference type="Gene3D" id="3.30.530.20">
    <property type="match status" value="1"/>
</dbReference>
<gene>
    <name evidence="9" type="ORF">AYBTSS11_LOCUS19537</name>
</gene>
<feature type="coiled-coil region" evidence="6">
    <location>
        <begin position="83"/>
        <end position="117"/>
    </location>
</feature>
<reference evidence="9" key="1">
    <citation type="submission" date="2023-10" db="EMBL/GenBank/DDBJ databases">
        <authorList>
            <person name="Domelevo Entfellner J.-B."/>
        </authorList>
    </citation>
    <scope>NUCLEOTIDE SEQUENCE</scope>
</reference>
<evidence type="ECO:0000256" key="2">
    <source>
        <dbReference type="ARBA" id="ARBA00023125"/>
    </source>
</evidence>
<dbReference type="Gramene" id="rna-AYBTSS11_LOCUS19537">
    <property type="protein sequence ID" value="CAJ1962992.1"/>
    <property type="gene ID" value="gene-AYBTSS11_LOCUS19537"/>
</dbReference>
<evidence type="ECO:0000313" key="9">
    <source>
        <dbReference type="EMBL" id="CAJ1962992.1"/>
    </source>
</evidence>
<dbReference type="EMBL" id="OY731403">
    <property type="protein sequence ID" value="CAJ1962992.1"/>
    <property type="molecule type" value="Genomic_DNA"/>
</dbReference>
<dbReference type="PROSITE" id="PS50848">
    <property type="entry name" value="START"/>
    <property type="match status" value="1"/>
</dbReference>
<dbReference type="CDD" id="cd08875">
    <property type="entry name" value="START_ArGLABRA2_like"/>
    <property type="match status" value="1"/>
</dbReference>
<dbReference type="Proteomes" id="UP001189624">
    <property type="component" value="Chromosome 6"/>
</dbReference>
<keyword evidence="5" id="KW-0539">Nucleus</keyword>
<dbReference type="SUPFAM" id="SSF55961">
    <property type="entry name" value="Bet v1-like"/>
    <property type="match status" value="2"/>
</dbReference>
<dbReference type="InterPro" id="IPR023393">
    <property type="entry name" value="START-like_dom_sf"/>
</dbReference>
<organism evidence="9 10">
    <name type="scientific">Sphenostylis stenocarpa</name>
    <dbReference type="NCBI Taxonomy" id="92480"/>
    <lineage>
        <taxon>Eukaryota</taxon>
        <taxon>Viridiplantae</taxon>
        <taxon>Streptophyta</taxon>
        <taxon>Embryophyta</taxon>
        <taxon>Tracheophyta</taxon>
        <taxon>Spermatophyta</taxon>
        <taxon>Magnoliopsida</taxon>
        <taxon>eudicotyledons</taxon>
        <taxon>Gunneridae</taxon>
        <taxon>Pentapetalae</taxon>
        <taxon>rosids</taxon>
        <taxon>fabids</taxon>
        <taxon>Fabales</taxon>
        <taxon>Fabaceae</taxon>
        <taxon>Papilionoideae</taxon>
        <taxon>50 kb inversion clade</taxon>
        <taxon>NPAAA clade</taxon>
        <taxon>indigoferoid/millettioid clade</taxon>
        <taxon>Phaseoleae</taxon>
        <taxon>Sphenostylis</taxon>
    </lineage>
</organism>
<dbReference type="InterPro" id="IPR057993">
    <property type="entry name" value="HD-Zip_IV_C"/>
</dbReference>
<keyword evidence="6" id="KW-0175">Coiled coil</keyword>
<dbReference type="GO" id="GO:0003677">
    <property type="term" value="F:DNA binding"/>
    <property type="evidence" value="ECO:0007669"/>
    <property type="project" value="UniProtKB-KW"/>
</dbReference>
<name>A0AA86VZC2_9FABA</name>
<evidence type="ECO:0000256" key="6">
    <source>
        <dbReference type="SAM" id="Coils"/>
    </source>
</evidence>
<accession>A0AA86VZC2</accession>
<evidence type="ECO:0000256" key="5">
    <source>
        <dbReference type="ARBA" id="ARBA00023242"/>
    </source>
</evidence>
<feature type="compositionally biased region" description="Gly residues" evidence="7">
    <location>
        <begin position="1"/>
        <end position="12"/>
    </location>
</feature>